<feature type="region of interest" description="Disordered" evidence="1">
    <location>
        <begin position="213"/>
        <end position="233"/>
    </location>
</feature>
<evidence type="ECO:0000313" key="2">
    <source>
        <dbReference type="EMBL" id="KAK2811711.1"/>
    </source>
</evidence>
<proteinExistence type="predicted"/>
<sequence length="288" mass="31343">MGDRMIRGRCRRNSLHGARVAGGWYSLNPKQVFGGDSGVPVDAESTSVQREAPVPRQVVSKTATSEDGQRTAADVHAVPPGELVSVPPSVRDTCTVATMTENLKQSPGDWGEADGDEVDSLPPGQGSPKVRRTQRRSQIPVAQVHRDLALQSEAGVGECSLLEGDQLLDLDQTPTLLPEVQVPAPLVHDPQVHGEGRSFSGELLEDLQDPFSQDPMGGQTSTPRPAMYKPTRHENTGHKMVDRAEGTHSIKLTVVYRVWCFCWGKTLWDVSGLFGELRTSFGFSTRLL</sequence>
<reference evidence="2" key="1">
    <citation type="submission" date="2023-07" db="EMBL/GenBank/DDBJ databases">
        <title>Chromosome-level Genome Assembly of Striped Snakehead (Channa striata).</title>
        <authorList>
            <person name="Liu H."/>
        </authorList>
    </citation>
    <scope>NUCLEOTIDE SEQUENCE</scope>
    <source>
        <strain evidence="2">Gz</strain>
        <tissue evidence="2">Muscle</tissue>
    </source>
</reference>
<evidence type="ECO:0000256" key="1">
    <source>
        <dbReference type="SAM" id="MobiDB-lite"/>
    </source>
</evidence>
<accession>A0AA88LFC0</accession>
<protein>
    <submittedName>
        <fullName evidence="2">Uncharacterized protein</fullName>
    </submittedName>
</protein>
<keyword evidence="3" id="KW-1185">Reference proteome</keyword>
<dbReference type="EMBL" id="JAUPFM010000167">
    <property type="protein sequence ID" value="KAK2811711.1"/>
    <property type="molecule type" value="Genomic_DNA"/>
</dbReference>
<dbReference type="Proteomes" id="UP001187415">
    <property type="component" value="Unassembled WGS sequence"/>
</dbReference>
<feature type="region of interest" description="Disordered" evidence="1">
    <location>
        <begin position="35"/>
        <end position="73"/>
    </location>
</feature>
<dbReference type="AlphaFoldDB" id="A0AA88LFC0"/>
<organism evidence="2 3">
    <name type="scientific">Channa striata</name>
    <name type="common">Snakehead murrel</name>
    <name type="synonym">Ophicephalus striatus</name>
    <dbReference type="NCBI Taxonomy" id="64152"/>
    <lineage>
        <taxon>Eukaryota</taxon>
        <taxon>Metazoa</taxon>
        <taxon>Chordata</taxon>
        <taxon>Craniata</taxon>
        <taxon>Vertebrata</taxon>
        <taxon>Euteleostomi</taxon>
        <taxon>Actinopterygii</taxon>
        <taxon>Neopterygii</taxon>
        <taxon>Teleostei</taxon>
        <taxon>Neoteleostei</taxon>
        <taxon>Acanthomorphata</taxon>
        <taxon>Anabantaria</taxon>
        <taxon>Anabantiformes</taxon>
        <taxon>Channoidei</taxon>
        <taxon>Channidae</taxon>
        <taxon>Channa</taxon>
    </lineage>
</organism>
<gene>
    <name evidence="2" type="ORF">Q5P01_000174</name>
</gene>
<name>A0AA88LFC0_CHASR</name>
<evidence type="ECO:0000313" key="3">
    <source>
        <dbReference type="Proteomes" id="UP001187415"/>
    </source>
</evidence>
<comment type="caution">
    <text evidence="2">The sequence shown here is derived from an EMBL/GenBank/DDBJ whole genome shotgun (WGS) entry which is preliminary data.</text>
</comment>
<feature type="region of interest" description="Disordered" evidence="1">
    <location>
        <begin position="101"/>
        <end position="139"/>
    </location>
</feature>